<evidence type="ECO:0000259" key="8">
    <source>
        <dbReference type="Pfam" id="PF09430"/>
    </source>
</evidence>
<sequence>ASLPTTEVVLNGGEYRTYTRPDGGFVFHDVEPGVYLLDVLSVDYIFSQVKLNLPKAGGEAIRCLEYRYPGAAKQPMAYPLELAAHVKQQYFEVRETPGLHTLFRNPMMLMLLFTGAVVVLMPKMMDNMDPEEMKKMQEQM</sequence>
<keyword evidence="4" id="KW-0732">Signal</keyword>
<dbReference type="GeneID" id="20225578"/>
<keyword evidence="5 7" id="KW-1133">Transmembrane helix</keyword>
<evidence type="ECO:0000256" key="6">
    <source>
        <dbReference type="ARBA" id="ARBA00023136"/>
    </source>
</evidence>
<feature type="non-terminal residue" evidence="9">
    <location>
        <position position="1"/>
    </location>
</feature>
<dbReference type="Pfam" id="PF09430">
    <property type="entry name" value="EMC7_beta-sandw"/>
    <property type="match status" value="1"/>
</dbReference>
<dbReference type="InParanoid" id="F0Y411"/>
<proteinExistence type="inferred from homology"/>
<organism evidence="10">
    <name type="scientific">Aureococcus anophagefferens</name>
    <name type="common">Harmful bloom alga</name>
    <dbReference type="NCBI Taxonomy" id="44056"/>
    <lineage>
        <taxon>Eukaryota</taxon>
        <taxon>Sar</taxon>
        <taxon>Stramenopiles</taxon>
        <taxon>Ochrophyta</taxon>
        <taxon>Pelagophyceae</taxon>
        <taxon>Pelagomonadales</taxon>
        <taxon>Pelagomonadaceae</taxon>
        <taxon>Aureococcus</taxon>
    </lineage>
</organism>
<dbReference type="EMBL" id="GL833124">
    <property type="protein sequence ID" value="EGB10041.1"/>
    <property type="molecule type" value="Genomic_DNA"/>
</dbReference>
<evidence type="ECO:0000256" key="5">
    <source>
        <dbReference type="ARBA" id="ARBA00022989"/>
    </source>
</evidence>
<evidence type="ECO:0000256" key="7">
    <source>
        <dbReference type="SAM" id="Phobius"/>
    </source>
</evidence>
<dbReference type="InterPro" id="IPR019008">
    <property type="entry name" value="Beta_sandwich_EMC7"/>
</dbReference>
<dbReference type="eggNOG" id="KOG3306">
    <property type="taxonomic scope" value="Eukaryota"/>
</dbReference>
<comment type="similarity">
    <text evidence="2">Belongs to the EMC7 family.</text>
</comment>
<accession>F0Y411</accession>
<dbReference type="InterPro" id="IPR013784">
    <property type="entry name" value="Carb-bd-like_fold"/>
</dbReference>
<protein>
    <recommendedName>
        <fullName evidence="8">ER membrane protein complex subunit 7 beta-sandwich domain-containing protein</fullName>
    </recommendedName>
</protein>
<dbReference type="AlphaFoldDB" id="F0Y411"/>
<comment type="subcellular location">
    <subcellularLocation>
        <location evidence="1">Membrane</location>
        <topology evidence="1">Single-pass membrane protein</topology>
    </subcellularLocation>
</comment>
<dbReference type="GO" id="GO:0030246">
    <property type="term" value="F:carbohydrate binding"/>
    <property type="evidence" value="ECO:0007669"/>
    <property type="project" value="InterPro"/>
</dbReference>
<keyword evidence="3 7" id="KW-0812">Transmembrane</keyword>
<dbReference type="OrthoDB" id="27095at2759"/>
<evidence type="ECO:0000313" key="9">
    <source>
        <dbReference type="EMBL" id="EGB10041.1"/>
    </source>
</evidence>
<evidence type="ECO:0000313" key="10">
    <source>
        <dbReference type="Proteomes" id="UP000002729"/>
    </source>
</evidence>
<evidence type="ECO:0000256" key="2">
    <source>
        <dbReference type="ARBA" id="ARBA00008880"/>
    </source>
</evidence>
<keyword evidence="6 7" id="KW-0472">Membrane</keyword>
<keyword evidence="10" id="KW-1185">Reference proteome</keyword>
<dbReference type="RefSeq" id="XP_009034766.1">
    <property type="nucleotide sequence ID" value="XM_009036518.1"/>
</dbReference>
<feature type="domain" description="ER membrane protein complex subunit 7 beta-sandwich" evidence="8">
    <location>
        <begin position="3"/>
        <end position="110"/>
    </location>
</feature>
<dbReference type="Proteomes" id="UP000002729">
    <property type="component" value="Unassembled WGS sequence"/>
</dbReference>
<dbReference type="KEGG" id="aaf:AURANDRAFT_6595"/>
<reference evidence="9 10" key="1">
    <citation type="journal article" date="2011" name="Proc. Natl. Acad. Sci. U.S.A.">
        <title>Niche of harmful alga Aureococcus anophagefferens revealed through ecogenomics.</title>
        <authorList>
            <person name="Gobler C.J."/>
            <person name="Berry D.L."/>
            <person name="Dyhrman S.T."/>
            <person name="Wilhelm S.W."/>
            <person name="Salamov A."/>
            <person name="Lobanov A.V."/>
            <person name="Zhang Y."/>
            <person name="Collier J.L."/>
            <person name="Wurch L.L."/>
            <person name="Kustka A.B."/>
            <person name="Dill B.D."/>
            <person name="Shah M."/>
            <person name="VerBerkmoes N.C."/>
            <person name="Kuo A."/>
            <person name="Terry A."/>
            <person name="Pangilinan J."/>
            <person name="Lindquist E.A."/>
            <person name="Lucas S."/>
            <person name="Paulsen I.T."/>
            <person name="Hattenrath-Lehmann T.K."/>
            <person name="Talmage S.C."/>
            <person name="Walker E.A."/>
            <person name="Koch F."/>
            <person name="Burson A.M."/>
            <person name="Marcoval M.A."/>
            <person name="Tang Y.Z."/>
            <person name="Lecleir G.R."/>
            <person name="Coyne K.J."/>
            <person name="Berg G.M."/>
            <person name="Bertrand E.M."/>
            <person name="Saito M.A."/>
            <person name="Gladyshev V.N."/>
            <person name="Grigoriev I.V."/>
        </authorList>
    </citation>
    <scope>NUCLEOTIDE SEQUENCE [LARGE SCALE GENOMIC DNA]</scope>
    <source>
        <strain evidence="10">CCMP 1984</strain>
    </source>
</reference>
<feature type="non-terminal residue" evidence="9">
    <location>
        <position position="140"/>
    </location>
</feature>
<feature type="transmembrane region" description="Helical" evidence="7">
    <location>
        <begin position="107"/>
        <end position="125"/>
    </location>
</feature>
<dbReference type="PANTHER" id="PTHR13605:SF4">
    <property type="entry name" value="ER MEMBRANE PROTEIN COMPLEX SUBUNIT 7"/>
    <property type="match status" value="1"/>
</dbReference>
<dbReference type="SUPFAM" id="SSF49452">
    <property type="entry name" value="Starch-binding domain-like"/>
    <property type="match status" value="1"/>
</dbReference>
<evidence type="ECO:0000256" key="1">
    <source>
        <dbReference type="ARBA" id="ARBA00004167"/>
    </source>
</evidence>
<evidence type="ECO:0000256" key="4">
    <source>
        <dbReference type="ARBA" id="ARBA00022729"/>
    </source>
</evidence>
<dbReference type="GO" id="GO:0072546">
    <property type="term" value="C:EMC complex"/>
    <property type="evidence" value="ECO:0007669"/>
    <property type="project" value="TreeGrafter"/>
</dbReference>
<gene>
    <name evidence="9" type="ORF">AURANDRAFT_6595</name>
</gene>
<evidence type="ECO:0000256" key="3">
    <source>
        <dbReference type="ARBA" id="ARBA00022692"/>
    </source>
</evidence>
<dbReference type="InterPro" id="IPR039163">
    <property type="entry name" value="EMC7"/>
</dbReference>
<name>F0Y411_AURAN</name>
<dbReference type="PANTHER" id="PTHR13605">
    <property type="entry name" value="ER MEMBRANE PROTEIN COMPLEX SUBUNIT 7"/>
    <property type="match status" value="1"/>
</dbReference>
<dbReference type="OMA" id="EMENMQM"/>